<name>A0AAJ0DD33_9PEZI</name>
<dbReference type="InterPro" id="IPR029058">
    <property type="entry name" value="AB_hydrolase_fold"/>
</dbReference>
<keyword evidence="3" id="KW-0645">Protease</keyword>
<evidence type="ECO:0000256" key="3">
    <source>
        <dbReference type="ARBA" id="ARBA00022670"/>
    </source>
</evidence>
<proteinExistence type="inferred from homology"/>
<protein>
    <submittedName>
        <fullName evidence="6">Uncharacterized protein</fullName>
    </submittedName>
</protein>
<accession>A0AAJ0DD33</accession>
<comment type="caution">
    <text evidence="6">The sequence shown here is derived from an EMBL/GenBank/DDBJ whole genome shotgun (WGS) entry which is preliminary data.</text>
</comment>
<comment type="similarity">
    <text evidence="1">Belongs to the peptidase S10 family.</text>
</comment>
<evidence type="ECO:0000313" key="6">
    <source>
        <dbReference type="EMBL" id="KAK3051659.1"/>
    </source>
</evidence>
<dbReference type="Proteomes" id="UP001271007">
    <property type="component" value="Unassembled WGS sequence"/>
</dbReference>
<evidence type="ECO:0000256" key="5">
    <source>
        <dbReference type="ARBA" id="ARBA00023180"/>
    </source>
</evidence>
<dbReference type="GO" id="GO:0006508">
    <property type="term" value="P:proteolysis"/>
    <property type="evidence" value="ECO:0007669"/>
    <property type="project" value="UniProtKB-KW"/>
</dbReference>
<dbReference type="Gene3D" id="3.40.50.1820">
    <property type="entry name" value="alpha/beta hydrolase"/>
    <property type="match status" value="1"/>
</dbReference>
<dbReference type="PANTHER" id="PTHR11802">
    <property type="entry name" value="SERINE PROTEASE FAMILY S10 SERINE CARBOXYPEPTIDASE"/>
    <property type="match status" value="1"/>
</dbReference>
<gene>
    <name evidence="6" type="ORF">LTR09_007314</name>
</gene>
<sequence length="398" mass="44010">MPPENGPISWQPGTLEPTANPYAWSRITNMLWVEYPVGVGFTTGNINITALDKGDISQDFVDFYKNWVGCRRLLNAVATTDQSYAGRYVPYVAAEMLNQNDTTYFDVGGALVVDGTIGSFVQVQESIPAYRFANANNLILNLNDTFLESLEALSVKCGYEDYMDRYLQFPPPGLQPGFTNDDPQADCDTFSEFLINIQIVNPCFSVYDITRACPILNDPLARNIGNVPTAHFNRTDVRHAIHAPRNFRHPGLPRPPRGYNRVWFECGSLALNPFVGPYDGEGPEAQNDRSPDPIQGALPQVIEATNRVLIAYGNLDAIIITNGTLLAIQNMTWGGELGFQTAPSQDFVVPGQGVMGRQHSERGLLWVESNATTHMGPASQPQAALRQLEWLVGRIDEL</sequence>
<evidence type="ECO:0000256" key="2">
    <source>
        <dbReference type="ARBA" id="ARBA00022645"/>
    </source>
</evidence>
<dbReference type="GO" id="GO:0004185">
    <property type="term" value="F:serine-type carboxypeptidase activity"/>
    <property type="evidence" value="ECO:0007669"/>
    <property type="project" value="InterPro"/>
</dbReference>
<evidence type="ECO:0000313" key="7">
    <source>
        <dbReference type="Proteomes" id="UP001271007"/>
    </source>
</evidence>
<dbReference type="PANTHER" id="PTHR11802:SF479">
    <property type="entry name" value="CARBOXYPEPTIDASE"/>
    <property type="match status" value="1"/>
</dbReference>
<dbReference type="Pfam" id="PF00450">
    <property type="entry name" value="Peptidase_S10"/>
    <property type="match status" value="1"/>
</dbReference>
<dbReference type="InterPro" id="IPR001563">
    <property type="entry name" value="Peptidase_S10"/>
</dbReference>
<keyword evidence="4" id="KW-0378">Hydrolase</keyword>
<keyword evidence="2" id="KW-0121">Carboxypeptidase</keyword>
<evidence type="ECO:0000256" key="1">
    <source>
        <dbReference type="ARBA" id="ARBA00009431"/>
    </source>
</evidence>
<keyword evidence="7" id="KW-1185">Reference proteome</keyword>
<organism evidence="6 7">
    <name type="scientific">Extremus antarcticus</name>
    <dbReference type="NCBI Taxonomy" id="702011"/>
    <lineage>
        <taxon>Eukaryota</taxon>
        <taxon>Fungi</taxon>
        <taxon>Dikarya</taxon>
        <taxon>Ascomycota</taxon>
        <taxon>Pezizomycotina</taxon>
        <taxon>Dothideomycetes</taxon>
        <taxon>Dothideomycetidae</taxon>
        <taxon>Mycosphaerellales</taxon>
        <taxon>Extremaceae</taxon>
        <taxon>Extremus</taxon>
    </lineage>
</organism>
<dbReference type="EMBL" id="JAWDJX010000025">
    <property type="protein sequence ID" value="KAK3051659.1"/>
    <property type="molecule type" value="Genomic_DNA"/>
</dbReference>
<dbReference type="AlphaFoldDB" id="A0AAJ0DD33"/>
<evidence type="ECO:0000256" key="4">
    <source>
        <dbReference type="ARBA" id="ARBA00022801"/>
    </source>
</evidence>
<dbReference type="SUPFAM" id="SSF53474">
    <property type="entry name" value="alpha/beta-Hydrolases"/>
    <property type="match status" value="1"/>
</dbReference>
<reference evidence="6" key="1">
    <citation type="submission" date="2023-04" db="EMBL/GenBank/DDBJ databases">
        <title>Black Yeasts Isolated from many extreme environments.</title>
        <authorList>
            <person name="Coleine C."/>
            <person name="Stajich J.E."/>
            <person name="Selbmann L."/>
        </authorList>
    </citation>
    <scope>NUCLEOTIDE SEQUENCE</scope>
    <source>
        <strain evidence="6">CCFEE 5312</strain>
    </source>
</reference>
<keyword evidence="5" id="KW-0325">Glycoprotein</keyword>